<dbReference type="EC" id="3.4.-.-" evidence="15"/>
<organism evidence="20 21">
    <name type="scientific">Eremothecium cymbalariae (strain CBS 270.75 / DBVPG 7215 / KCTC 17166 / NRRL Y-17582)</name>
    <name type="common">Yeast</name>
    <dbReference type="NCBI Taxonomy" id="931890"/>
    <lineage>
        <taxon>Eukaryota</taxon>
        <taxon>Fungi</taxon>
        <taxon>Dikarya</taxon>
        <taxon>Ascomycota</taxon>
        <taxon>Saccharomycotina</taxon>
        <taxon>Saccharomycetes</taxon>
        <taxon>Saccharomycetales</taxon>
        <taxon>Saccharomycetaceae</taxon>
        <taxon>Eremothecium</taxon>
    </lineage>
</organism>
<evidence type="ECO:0000256" key="5">
    <source>
        <dbReference type="ARBA" id="ARBA00022554"/>
    </source>
</evidence>
<feature type="transmembrane region" description="Helical" evidence="16">
    <location>
        <begin position="518"/>
        <end position="538"/>
    </location>
</feature>
<keyword evidence="9 15" id="KW-0378">Hydrolase</keyword>
<dbReference type="Pfam" id="PF22250">
    <property type="entry name" value="PFF1_C"/>
    <property type="match status" value="1"/>
</dbReference>
<feature type="domain" description="Vacuolar membrane protease C-terminal" evidence="18">
    <location>
        <begin position="712"/>
        <end position="980"/>
    </location>
</feature>
<evidence type="ECO:0000256" key="11">
    <source>
        <dbReference type="ARBA" id="ARBA00022989"/>
    </source>
</evidence>
<keyword evidence="7 16" id="KW-0812">Transmembrane</keyword>
<evidence type="ECO:0000256" key="10">
    <source>
        <dbReference type="ARBA" id="ARBA00022833"/>
    </source>
</evidence>
<dbReference type="Gene3D" id="3.40.630.10">
    <property type="entry name" value="Zn peptidases"/>
    <property type="match status" value="1"/>
</dbReference>
<dbReference type="InParanoid" id="G8JNW0"/>
<evidence type="ECO:0000256" key="8">
    <source>
        <dbReference type="ARBA" id="ARBA00022723"/>
    </source>
</evidence>
<feature type="transmembrane region" description="Helical" evidence="16">
    <location>
        <begin position="685"/>
        <end position="706"/>
    </location>
</feature>
<evidence type="ECO:0000256" key="14">
    <source>
        <dbReference type="ARBA" id="ARBA00023180"/>
    </source>
</evidence>
<dbReference type="AlphaFoldDB" id="G8JNW0"/>
<name>G8JNW0_ERECY</name>
<keyword evidence="12" id="KW-0482">Metalloprotease</keyword>
<comment type="similarity">
    <text evidence="4 15">Belongs to the peptidase M28 family.</text>
</comment>
<gene>
    <name evidence="20" type="ordered locus">Ecym_2675</name>
</gene>
<dbReference type="Proteomes" id="UP000006790">
    <property type="component" value="Chromosome 2"/>
</dbReference>
<proteinExistence type="inferred from homology"/>
<feature type="transmembrane region" description="Helical" evidence="16">
    <location>
        <begin position="480"/>
        <end position="498"/>
    </location>
</feature>
<dbReference type="GeneID" id="11468433"/>
<dbReference type="InterPro" id="IPR007484">
    <property type="entry name" value="Peptidase_M28"/>
</dbReference>
<sequence>MISCTEVLKSSLLFKRFVLQGKLIVRQMSVLRSLFRFRKTNLSTLLVITYALISVLYLWDHFRYQLTLPTDYNYSQMLEDAWFDLEIITQYPHPYASHANDKVHAYLLDRANEITRDSLFTEVSDDYGIGLKTLFRVEEDKNSSTAESKVIYYESSNVLARVQGRNPNLPGLLLSAHYDSVPSSFGATDDGMGIVSMLAILTHYAKNQPERTLVFNFNNNEEFGLAGAEAFFEHPWSKELLYVVNLEGTGAGGKAVLFRTSDVSTASVYADAVRQQPFGNSIYQQGFYTGNIGSETDFKVYENKGLRGWDIAFYRPRNLYHTAKDTVLYTSKQSLWHMLNTALQLTNYMAINQPDMTDSSTAVYFDLFGKWFVVWSAKKLFYWNCILLALFPSILAVLFLVAQDLQALKVNFCAALLRLPSSVAVAYFGVKFFQVLVGHCNPYVFSRDYTSPILAESSLFIFINYLILSSWEKFRPLRDFKTVALVQVSLVLWIYLISVTRWLRDSNYTATGVYPFTVGYTFVSIGAIIGVFCATFKAKVSVLKNRYRRISNFDVEQRTGEPSEAPQVIISVDAGTEHTESTPLLNPNIPSACSKLPATAGSKSEVCKSIVTNVLNYDWSIQFLVVTPPVTYFTWVCMDLIMGAMNQTIQESAKSTTFVTHMALIGSLLLSLPLLPFTYKLHSHVGLLFLVMATVTSMWTISASPFTESSPLKLKFQQTIDLDIKNSSSVYLYGREKAFMEPVLKNIPSVTSFACDEFNGNGVDVCEYTGTLPRMFERFHSMGTDWHDIMSVEVIRDDRNSTKRTPYQPITAELRINVEDNRVCTLSFNSTAFQHWKHGTSPLREVTIIHNGTSNISSFRTVAVKKNGYYKDEYGNDHYRWNNGITELQLHKLDFKHDHYSVGLEWIPQVLYRSHQDNYVFYDEEDDLLGVSVTCYWGEYDTGSITDGFATTNVPAYDELRKYSPKHIIYSSKDKGMISVKKYVEL</sequence>
<reference evidence="21" key="1">
    <citation type="journal article" date="2012" name="G3 (Bethesda)">
        <title>Pichia sorbitophila, an interspecies yeast hybrid reveals early steps of genome resolution following polyploidization.</title>
        <authorList>
            <person name="Leh Louis V."/>
            <person name="Despons L."/>
            <person name="Friedrich A."/>
            <person name="Martin T."/>
            <person name="Durrens P."/>
            <person name="Casaregola S."/>
            <person name="Neuveglise C."/>
            <person name="Fairhead C."/>
            <person name="Marck C."/>
            <person name="Cruz J.A."/>
            <person name="Straub M.L."/>
            <person name="Kugler V."/>
            <person name="Sacerdot C."/>
            <person name="Uzunov Z."/>
            <person name="Thierry A."/>
            <person name="Weiss S."/>
            <person name="Bleykasten C."/>
            <person name="De Montigny J."/>
            <person name="Jacques N."/>
            <person name="Jung P."/>
            <person name="Lemaire M."/>
            <person name="Mallet S."/>
            <person name="Morel G."/>
            <person name="Richard G.F."/>
            <person name="Sarkar A."/>
            <person name="Savel G."/>
            <person name="Schacherer J."/>
            <person name="Seret M.L."/>
            <person name="Talla E."/>
            <person name="Samson G."/>
            <person name="Jubin C."/>
            <person name="Poulain J."/>
            <person name="Vacherie B."/>
            <person name="Barbe V."/>
            <person name="Pelletier E."/>
            <person name="Sherman D.J."/>
            <person name="Westhof E."/>
            <person name="Weissenbach J."/>
            <person name="Baret P.V."/>
            <person name="Wincker P."/>
            <person name="Gaillardin C."/>
            <person name="Dujon B."/>
            <person name="Souciet J.L."/>
        </authorList>
    </citation>
    <scope>NUCLEOTIDE SEQUENCE [LARGE SCALE GENOMIC DNA]</scope>
    <source>
        <strain evidence="21">CBS 270.75 / DBVPG 7215 / KCTC 17166 / NRRL Y-17582</strain>
    </source>
</reference>
<evidence type="ECO:0000256" key="4">
    <source>
        <dbReference type="ARBA" id="ARBA00010918"/>
    </source>
</evidence>
<evidence type="ECO:0000256" key="12">
    <source>
        <dbReference type="ARBA" id="ARBA00023049"/>
    </source>
</evidence>
<accession>G8JNW0</accession>
<keyword evidence="14" id="KW-0325">Glycoprotein</keyword>
<evidence type="ECO:0000256" key="16">
    <source>
        <dbReference type="SAM" id="Phobius"/>
    </source>
</evidence>
<dbReference type="eggNOG" id="KOG2194">
    <property type="taxonomic scope" value="Eukaryota"/>
</dbReference>
<dbReference type="Pfam" id="PF22251">
    <property type="entry name" value="PFF1_TM"/>
    <property type="match status" value="1"/>
</dbReference>
<dbReference type="EMBL" id="CP002498">
    <property type="protein sequence ID" value="AET38385.1"/>
    <property type="molecule type" value="Genomic_DNA"/>
</dbReference>
<dbReference type="SUPFAM" id="SSF53187">
    <property type="entry name" value="Zn-dependent exopeptidases"/>
    <property type="match status" value="1"/>
</dbReference>
<comment type="function">
    <text evidence="2">May be involved in vacuolar sorting and osmoregulation.</text>
</comment>
<dbReference type="PANTHER" id="PTHR12147:SF58">
    <property type="entry name" value="VACUOLAR MEMBRANE PROTEASE"/>
    <property type="match status" value="1"/>
</dbReference>
<dbReference type="GO" id="GO:0008235">
    <property type="term" value="F:metalloexopeptidase activity"/>
    <property type="evidence" value="ECO:0007669"/>
    <property type="project" value="InterPro"/>
</dbReference>
<dbReference type="FunCoup" id="G8JNW0">
    <property type="interactions" value="19"/>
</dbReference>
<evidence type="ECO:0000256" key="9">
    <source>
        <dbReference type="ARBA" id="ARBA00022801"/>
    </source>
</evidence>
<evidence type="ECO:0000313" key="21">
    <source>
        <dbReference type="Proteomes" id="UP000006790"/>
    </source>
</evidence>
<evidence type="ECO:0000256" key="6">
    <source>
        <dbReference type="ARBA" id="ARBA00022670"/>
    </source>
</evidence>
<feature type="transmembrane region" description="Helical" evidence="16">
    <location>
        <begin position="449"/>
        <end position="468"/>
    </location>
</feature>
<feature type="domain" description="Vacuolar membrane protease transmembrane" evidence="19">
    <location>
        <begin position="417"/>
        <end position="683"/>
    </location>
</feature>
<evidence type="ECO:0000256" key="15">
    <source>
        <dbReference type="RuleBase" id="RU361240"/>
    </source>
</evidence>
<dbReference type="InterPro" id="IPR053976">
    <property type="entry name" value="PFF1_TM"/>
</dbReference>
<dbReference type="GO" id="GO:0000329">
    <property type="term" value="C:fungal-type vacuole membrane"/>
    <property type="evidence" value="ECO:0007669"/>
    <property type="project" value="EnsemblFungi"/>
</dbReference>
<dbReference type="KEGG" id="erc:Ecym_2675"/>
<evidence type="ECO:0000256" key="13">
    <source>
        <dbReference type="ARBA" id="ARBA00023136"/>
    </source>
</evidence>
<dbReference type="InterPro" id="IPR053975">
    <property type="entry name" value="PFF1_C"/>
</dbReference>
<evidence type="ECO:0000256" key="3">
    <source>
        <dbReference type="ARBA" id="ARBA00004128"/>
    </source>
</evidence>
<evidence type="ECO:0000259" key="17">
    <source>
        <dbReference type="Pfam" id="PF04389"/>
    </source>
</evidence>
<keyword evidence="13 16" id="KW-0472">Membrane</keyword>
<dbReference type="GO" id="GO:0006508">
    <property type="term" value="P:proteolysis"/>
    <property type="evidence" value="ECO:0007669"/>
    <property type="project" value="UniProtKB-KW"/>
</dbReference>
<comment type="subcellular location">
    <subcellularLocation>
        <location evidence="3">Vacuole membrane</location>
        <topology evidence="3">Multi-pass membrane protein</topology>
    </subcellularLocation>
</comment>
<dbReference type="HOGENOM" id="CLU_006412_1_0_1"/>
<protein>
    <recommendedName>
        <fullName evidence="15">Peptide hydrolase</fullName>
        <ecNumber evidence="15">3.4.-.-</ecNumber>
    </recommendedName>
</protein>
<evidence type="ECO:0000259" key="18">
    <source>
        <dbReference type="Pfam" id="PF22250"/>
    </source>
</evidence>
<evidence type="ECO:0000256" key="7">
    <source>
        <dbReference type="ARBA" id="ARBA00022692"/>
    </source>
</evidence>
<feature type="domain" description="Peptidase M28" evidence="17">
    <location>
        <begin position="157"/>
        <end position="345"/>
    </location>
</feature>
<evidence type="ECO:0000256" key="1">
    <source>
        <dbReference type="ARBA" id="ARBA00001947"/>
    </source>
</evidence>
<feature type="transmembrane region" description="Helical" evidence="16">
    <location>
        <begin position="658"/>
        <end position="679"/>
    </location>
</feature>
<keyword evidence="10 15" id="KW-0862">Zinc</keyword>
<feature type="transmembrane region" description="Helical" evidence="16">
    <location>
        <begin position="380"/>
        <end position="401"/>
    </location>
</feature>
<dbReference type="Pfam" id="PF04389">
    <property type="entry name" value="Peptidase_M28"/>
    <property type="match status" value="1"/>
</dbReference>
<feature type="transmembrane region" description="Helical" evidence="16">
    <location>
        <begin position="42"/>
        <end position="59"/>
    </location>
</feature>
<feature type="transmembrane region" description="Helical" evidence="16">
    <location>
        <begin position="408"/>
        <end position="429"/>
    </location>
</feature>
<keyword evidence="6 15" id="KW-0645">Protease</keyword>
<dbReference type="OMA" id="TPWPVTI"/>
<dbReference type="RefSeq" id="XP_003645202.1">
    <property type="nucleotide sequence ID" value="XM_003645154.1"/>
</dbReference>
<keyword evidence="21" id="KW-1185">Reference proteome</keyword>
<keyword evidence="8 15" id="KW-0479">Metal-binding</keyword>
<comment type="cofactor">
    <cofactor evidence="1">
        <name>Zn(2+)</name>
        <dbReference type="ChEBI" id="CHEBI:29105"/>
    </cofactor>
</comment>
<dbReference type="PANTHER" id="PTHR12147">
    <property type="entry name" value="METALLOPEPTIDASE M28 FAMILY MEMBER"/>
    <property type="match status" value="1"/>
</dbReference>
<evidence type="ECO:0000313" key="20">
    <source>
        <dbReference type="EMBL" id="AET38385.1"/>
    </source>
</evidence>
<dbReference type="InterPro" id="IPR045175">
    <property type="entry name" value="M28_fam"/>
</dbReference>
<dbReference type="OrthoDB" id="76293at2759"/>
<dbReference type="FunFam" id="3.40.630.10:FF:000057">
    <property type="entry name" value="Vacuolar membrane protease"/>
    <property type="match status" value="1"/>
</dbReference>
<dbReference type="CDD" id="cd03875">
    <property type="entry name" value="M28_Fxna_like"/>
    <property type="match status" value="1"/>
</dbReference>
<dbReference type="GO" id="GO:0046872">
    <property type="term" value="F:metal ion binding"/>
    <property type="evidence" value="ECO:0007669"/>
    <property type="project" value="UniProtKB-KW"/>
</dbReference>
<keyword evidence="5" id="KW-0926">Vacuole</keyword>
<evidence type="ECO:0000256" key="2">
    <source>
        <dbReference type="ARBA" id="ARBA00003273"/>
    </source>
</evidence>
<keyword evidence="11 16" id="KW-1133">Transmembrane helix</keyword>
<evidence type="ECO:0000259" key="19">
    <source>
        <dbReference type="Pfam" id="PF22251"/>
    </source>
</evidence>
<dbReference type="MEROPS" id="M28.A05"/>
<dbReference type="InterPro" id="IPR048024">
    <property type="entry name" value="Fxna-like_M28_dom"/>
</dbReference>
<dbReference type="STRING" id="931890.G8JNW0"/>